<feature type="region of interest" description="Disordered" evidence="16">
    <location>
        <begin position="61"/>
        <end position="413"/>
    </location>
</feature>
<feature type="compositionally biased region" description="Basic residues" evidence="16">
    <location>
        <begin position="307"/>
        <end position="321"/>
    </location>
</feature>
<dbReference type="Gene3D" id="2.40.50.140">
    <property type="entry name" value="Nucleic acid-binding proteins"/>
    <property type="match status" value="1"/>
</dbReference>
<proteinExistence type="inferred from homology"/>
<dbReference type="GO" id="GO:0006397">
    <property type="term" value="P:mRNA processing"/>
    <property type="evidence" value="ECO:0007669"/>
    <property type="project" value="UniProtKB-KW"/>
</dbReference>
<evidence type="ECO:0000256" key="2">
    <source>
        <dbReference type="ARBA" id="ARBA00001947"/>
    </source>
</evidence>
<dbReference type="AlphaFoldDB" id="A0A3P1WSN0"/>
<dbReference type="InterPro" id="IPR012340">
    <property type="entry name" value="NA-bd_OB-fold"/>
</dbReference>
<dbReference type="InterPro" id="IPR006847">
    <property type="entry name" value="IF2_N"/>
</dbReference>
<keyword evidence="12" id="KW-0694">RNA-binding</keyword>
<comment type="cofactor">
    <cofactor evidence="1">
        <name>Mg(2+)</name>
        <dbReference type="ChEBI" id="CHEBI:18420"/>
    </cofactor>
</comment>
<keyword evidence="6" id="KW-0507">mRNA processing</keyword>
<comment type="similarity">
    <text evidence="4">Belongs to the RNase E/G family.</text>
</comment>
<keyword evidence="8" id="KW-0479">Metal-binding</keyword>
<comment type="caution">
    <text evidence="18">The sequence shown here is derived from an EMBL/GenBank/DDBJ whole genome shotgun (WGS) entry which is preliminary data.</text>
</comment>
<dbReference type="Gene3D" id="1.10.10.2480">
    <property type="match status" value="1"/>
</dbReference>
<dbReference type="InterPro" id="IPR003029">
    <property type="entry name" value="S1_domain"/>
</dbReference>
<feature type="compositionally biased region" description="Basic residues" evidence="16">
    <location>
        <begin position="194"/>
        <end position="204"/>
    </location>
</feature>
<dbReference type="SMART" id="SM00316">
    <property type="entry name" value="S1"/>
    <property type="match status" value="1"/>
</dbReference>
<feature type="domain" description="S1 motif" evidence="17">
    <location>
        <begin position="468"/>
        <end position="551"/>
    </location>
</feature>
<keyword evidence="9" id="KW-0378">Hydrolase</keyword>
<dbReference type="Pfam" id="PF04760">
    <property type="entry name" value="IF2_N"/>
    <property type="match status" value="1"/>
</dbReference>
<organism evidence="18 19">
    <name type="scientific">Arachnia propionica</name>
    <dbReference type="NCBI Taxonomy" id="1750"/>
    <lineage>
        <taxon>Bacteria</taxon>
        <taxon>Bacillati</taxon>
        <taxon>Actinomycetota</taxon>
        <taxon>Actinomycetes</taxon>
        <taxon>Propionibacteriales</taxon>
        <taxon>Propionibacteriaceae</taxon>
        <taxon>Arachnia</taxon>
    </lineage>
</organism>
<keyword evidence="11" id="KW-0460">Magnesium</keyword>
<protein>
    <recommendedName>
        <fullName evidence="15">Ribonuclease E</fullName>
        <ecNumber evidence="14">3.1.26.12</ecNumber>
    </recommendedName>
</protein>
<comment type="subcellular location">
    <subcellularLocation>
        <location evidence="3">Cytoplasm</location>
    </subcellularLocation>
</comment>
<dbReference type="EMBL" id="RQYT01000014">
    <property type="protein sequence ID" value="RRD49629.1"/>
    <property type="molecule type" value="Genomic_DNA"/>
</dbReference>
<dbReference type="GO" id="GO:0006364">
    <property type="term" value="P:rRNA processing"/>
    <property type="evidence" value="ECO:0007669"/>
    <property type="project" value="TreeGrafter"/>
</dbReference>
<feature type="compositionally biased region" description="Basic residues" evidence="16">
    <location>
        <begin position="401"/>
        <end position="413"/>
    </location>
</feature>
<dbReference type="PROSITE" id="PS50126">
    <property type="entry name" value="S1"/>
    <property type="match status" value="1"/>
</dbReference>
<dbReference type="InterPro" id="IPR019307">
    <property type="entry name" value="RNA-bd_AU-1/RNase_E/G"/>
</dbReference>
<dbReference type="CDD" id="cd04453">
    <property type="entry name" value="S1_RNase_E"/>
    <property type="match status" value="1"/>
</dbReference>
<evidence type="ECO:0000256" key="3">
    <source>
        <dbReference type="ARBA" id="ARBA00004496"/>
    </source>
</evidence>
<evidence type="ECO:0000313" key="18">
    <source>
        <dbReference type="EMBL" id="RRD49629.1"/>
    </source>
</evidence>
<name>A0A3P1WSN0_9ACTN</name>
<dbReference type="GO" id="GO:0008995">
    <property type="term" value="F:ribonuclease E activity"/>
    <property type="evidence" value="ECO:0007669"/>
    <property type="project" value="UniProtKB-EC"/>
</dbReference>
<comment type="catalytic activity">
    <reaction evidence="13">
        <text>Endonucleolytic cleavage of single-stranded RNA in A- and U-rich regions.</text>
        <dbReference type="EC" id="3.1.26.12"/>
    </reaction>
</comment>
<dbReference type="GO" id="GO:0003723">
    <property type="term" value="F:RNA binding"/>
    <property type="evidence" value="ECO:0007669"/>
    <property type="project" value="UniProtKB-KW"/>
</dbReference>
<feature type="compositionally biased region" description="Acidic residues" evidence="16">
    <location>
        <begin position="279"/>
        <end position="302"/>
    </location>
</feature>
<dbReference type="GO" id="GO:0008033">
    <property type="term" value="P:tRNA processing"/>
    <property type="evidence" value="ECO:0007669"/>
    <property type="project" value="UniProtKB-KW"/>
</dbReference>
<accession>A0A3P1WSN0</accession>
<evidence type="ECO:0000256" key="1">
    <source>
        <dbReference type="ARBA" id="ARBA00001946"/>
    </source>
</evidence>
<dbReference type="Proteomes" id="UP000280935">
    <property type="component" value="Unassembled WGS sequence"/>
</dbReference>
<evidence type="ECO:0000259" key="17">
    <source>
        <dbReference type="PROSITE" id="PS50126"/>
    </source>
</evidence>
<dbReference type="EC" id="3.1.26.12" evidence="14"/>
<dbReference type="Pfam" id="PF10150">
    <property type="entry name" value="RNase_E_G"/>
    <property type="match status" value="1"/>
</dbReference>
<feature type="region of interest" description="Disordered" evidence="16">
    <location>
        <begin position="838"/>
        <end position="867"/>
    </location>
</feature>
<evidence type="ECO:0000313" key="19">
    <source>
        <dbReference type="Proteomes" id="UP000280935"/>
    </source>
</evidence>
<feature type="compositionally biased region" description="Acidic residues" evidence="16">
    <location>
        <begin position="326"/>
        <end position="364"/>
    </location>
</feature>
<evidence type="ECO:0000256" key="5">
    <source>
        <dbReference type="ARBA" id="ARBA00022490"/>
    </source>
</evidence>
<evidence type="ECO:0000256" key="15">
    <source>
        <dbReference type="ARBA" id="ARBA00072999"/>
    </source>
</evidence>
<dbReference type="PANTHER" id="PTHR30001">
    <property type="entry name" value="RIBONUCLEASE"/>
    <property type="match status" value="1"/>
</dbReference>
<keyword evidence="10" id="KW-0862">Zinc</keyword>
<reference evidence="18 19" key="1">
    <citation type="submission" date="2018-11" db="EMBL/GenBank/DDBJ databases">
        <title>Genomes From Bacteria Associated with the Canine Oral Cavity: a Test Case for Automated Genome-Based Taxonomic Assignment.</title>
        <authorList>
            <person name="Coil D.A."/>
            <person name="Jospin G."/>
            <person name="Darling A.E."/>
            <person name="Wallis C."/>
            <person name="Davis I.J."/>
            <person name="Harris S."/>
            <person name="Eisen J.A."/>
            <person name="Holcombe L.J."/>
            <person name="O'Flynn C."/>
        </authorList>
    </citation>
    <scope>NUCLEOTIDE SEQUENCE [LARGE SCALE GENOMIC DNA]</scope>
    <source>
        <strain evidence="18 19">OH2822_COT-296</strain>
    </source>
</reference>
<evidence type="ECO:0000256" key="6">
    <source>
        <dbReference type="ARBA" id="ARBA00022664"/>
    </source>
</evidence>
<sequence>MTEPTHTDAALPERPRVHQLAKHLGITSKELIGELAALGHQVGSPSSSVPAEAVTLVLAQHAPEPETVGTEEAAVEPPRELPEQEVTPEPAPEAKPRRRRAASRPAGPPVEVAAPAAEVPVTTIAAPAAEVESTPAEEEQSKPAPRQRRRRATRAAGGPKEGQRPVGEPAVEESPAPVAEVKVEAGSEEEKPARGRRRRSGRGRGRSDEVAAEQTAPAEAGERSEEASEVEEDGIAAALRMAEEAARNRRPTMQDPFAVTAEGRTETLAKLADAIADDRDPDEAEPTEESDDAEAEDGDSGEEERPGRRRRRRGGRRRRRGAGRDAEDEATEEGEEPEESGDTTTEENDESEADPEENGEQEEETGTRRRRRRRRRSSESKTSTDDEVTGIEGSTRMEAKRQRRKENRAAGRRRAPILSEAEFLARRESVDRQMVIRQREDYTQLAVLEDGVLVEHYVDRASATSLIGNVYLGRVQNVLPSMEAAFIDIGRGRNAVLYAGEVDWDSFGVTAEDRKVEKVFKSGQTVLVQVTKDPVGAKGARLTGHISLPGRYIVYSPGGHLSGISRKLPDNERARLRQILGELITDEESVIVRTAAEGVSSEELIRDVNRLKAQWEVIEKKVAAGKAPEALYSEPDLTLRIVRDLYTEDFRQLTVQGDDAHEAITAYVSHVAPHLADRVQRFEPGEDGRDIFAQHRIDEQIAKALERKVFLPSGGSLVIDRTEAMTVIDVNTGRFTGSGGNLEATVTSNNLEAAEEIVRQLRLRDLGGIIVIDFIDMVLPSNRELLLRRLVECLGRDRTRHQVAEVTSLGLVQLTRKRIGTGLAEAFTEECTHCHGAGYLKSEDPVDSQAPADGGERKSGGRRRKKG</sequence>
<dbReference type="NCBIfam" id="TIGR00757">
    <property type="entry name" value="RNaseEG"/>
    <property type="match status" value="1"/>
</dbReference>
<evidence type="ECO:0000256" key="12">
    <source>
        <dbReference type="ARBA" id="ARBA00022884"/>
    </source>
</evidence>
<dbReference type="FunFam" id="2.40.50.140:FF:000066">
    <property type="entry name" value="Ribonuclease E"/>
    <property type="match status" value="1"/>
</dbReference>
<feature type="compositionally biased region" description="Basic and acidic residues" evidence="16">
    <location>
        <begin position="181"/>
        <end position="193"/>
    </location>
</feature>
<keyword evidence="7" id="KW-0819">tRNA processing</keyword>
<keyword evidence="5" id="KW-0963">Cytoplasm</keyword>
<evidence type="ECO:0000256" key="10">
    <source>
        <dbReference type="ARBA" id="ARBA00022833"/>
    </source>
</evidence>
<evidence type="ECO:0000256" key="11">
    <source>
        <dbReference type="ARBA" id="ARBA00022842"/>
    </source>
</evidence>
<dbReference type="InterPro" id="IPR004659">
    <property type="entry name" value="RNase_E/G"/>
</dbReference>
<evidence type="ECO:0000256" key="9">
    <source>
        <dbReference type="ARBA" id="ARBA00022801"/>
    </source>
</evidence>
<evidence type="ECO:0000256" key="13">
    <source>
        <dbReference type="ARBA" id="ARBA00050524"/>
    </source>
</evidence>
<dbReference type="GO" id="GO:0046872">
    <property type="term" value="F:metal ion binding"/>
    <property type="evidence" value="ECO:0007669"/>
    <property type="project" value="UniProtKB-KW"/>
</dbReference>
<feature type="compositionally biased region" description="Low complexity" evidence="16">
    <location>
        <begin position="103"/>
        <end position="132"/>
    </location>
</feature>
<dbReference type="OrthoDB" id="9804278at2"/>
<evidence type="ECO:0000256" key="14">
    <source>
        <dbReference type="ARBA" id="ARBA00066879"/>
    </source>
</evidence>
<dbReference type="PANTHER" id="PTHR30001:SF0">
    <property type="entry name" value="RIBONUCLEASE G"/>
    <property type="match status" value="1"/>
</dbReference>
<comment type="cofactor">
    <cofactor evidence="2">
        <name>Zn(2+)</name>
        <dbReference type="ChEBI" id="CHEBI:29105"/>
    </cofactor>
</comment>
<dbReference type="RefSeq" id="WP_125227888.1">
    <property type="nucleotide sequence ID" value="NZ_RQYT01000014.1"/>
</dbReference>
<gene>
    <name evidence="18" type="ORF">EII35_07735</name>
</gene>
<evidence type="ECO:0000256" key="16">
    <source>
        <dbReference type="SAM" id="MobiDB-lite"/>
    </source>
</evidence>
<evidence type="ECO:0000256" key="8">
    <source>
        <dbReference type="ARBA" id="ARBA00022723"/>
    </source>
</evidence>
<evidence type="ECO:0000256" key="7">
    <source>
        <dbReference type="ARBA" id="ARBA00022694"/>
    </source>
</evidence>
<dbReference type="GO" id="GO:0005737">
    <property type="term" value="C:cytoplasm"/>
    <property type="evidence" value="ECO:0007669"/>
    <property type="project" value="UniProtKB-SubCell"/>
</dbReference>
<evidence type="ECO:0000256" key="4">
    <source>
        <dbReference type="ARBA" id="ARBA00005522"/>
    </source>
</evidence>
<dbReference type="SUPFAM" id="SSF50249">
    <property type="entry name" value="Nucleic acid-binding proteins"/>
    <property type="match status" value="1"/>
</dbReference>